<dbReference type="Pfam" id="PF07875">
    <property type="entry name" value="Coat_F"/>
    <property type="match status" value="1"/>
</dbReference>
<dbReference type="InterPro" id="IPR012851">
    <property type="entry name" value="Spore_coat_CotF-like"/>
</dbReference>
<dbReference type="InterPro" id="IPR012347">
    <property type="entry name" value="Ferritin-like"/>
</dbReference>
<keyword evidence="5" id="KW-1185">Reference proteome</keyword>
<evidence type="ECO:0000256" key="2">
    <source>
        <dbReference type="ARBA" id="ARBA00024325"/>
    </source>
</evidence>
<organism evidence="4 5">
    <name type="scientific">Paenibacillus albicereus</name>
    <dbReference type="NCBI Taxonomy" id="2726185"/>
    <lineage>
        <taxon>Bacteria</taxon>
        <taxon>Bacillati</taxon>
        <taxon>Bacillota</taxon>
        <taxon>Bacilli</taxon>
        <taxon>Bacillales</taxon>
        <taxon>Paenibacillaceae</taxon>
        <taxon>Paenibacillus</taxon>
    </lineage>
</organism>
<evidence type="ECO:0000256" key="1">
    <source>
        <dbReference type="ARBA" id="ARBA00022969"/>
    </source>
</evidence>
<gene>
    <name evidence="4" type="ORF">HGI30_19495</name>
</gene>
<dbReference type="PANTHER" id="PTHR39183">
    <property type="entry name" value="SPORE COAT PROTEIN F-LIKE PROTEIN YHCQ"/>
    <property type="match status" value="1"/>
</dbReference>
<dbReference type="Gene3D" id="1.20.1260.10">
    <property type="match status" value="1"/>
</dbReference>
<dbReference type="AlphaFoldDB" id="A0A6H2H263"/>
<name>A0A6H2H263_9BACL</name>
<dbReference type="KEGG" id="palr:HGI30_19495"/>
<comment type="similarity">
    <text evidence="3">Belongs to the CotF family.</text>
</comment>
<sequence length="196" mass="21491">MTGSSRDASRHGQHEGRDMQEILSGMVAVLDQFVLFREAALDPELKQLLDRQHRFMLEHYHLTLESFAAGRKPHRDTQAYLIPNLPPVKFGTSPAAPSAPIAQPSELTDKGIAGYALGLLKSQASLLAMTSLELAHPVCRRVVAAQVPDYIEMAYEAFLYLNGRGWYQVPALPDAEAQRIASSFAPQPRPAGASGR</sequence>
<comment type="subcellular location">
    <subcellularLocation>
        <location evidence="2">Spore coat</location>
    </subcellularLocation>
</comment>
<dbReference type="GO" id="GO:0030435">
    <property type="term" value="P:sporulation resulting in formation of a cellular spore"/>
    <property type="evidence" value="ECO:0007669"/>
    <property type="project" value="UniProtKB-KW"/>
</dbReference>
<reference evidence="4 5" key="1">
    <citation type="submission" date="2020-04" db="EMBL/GenBank/DDBJ databases">
        <title>Novel Paenibacillus strain UniB2 isolated from commercial digestive syrup.</title>
        <authorList>
            <person name="Thorat V."/>
            <person name="Kirdat K."/>
            <person name="Tiwarekar B."/>
            <person name="Yadav A."/>
        </authorList>
    </citation>
    <scope>NUCLEOTIDE SEQUENCE [LARGE SCALE GENOMIC DNA]</scope>
    <source>
        <strain evidence="4 5">UniB2</strain>
    </source>
</reference>
<proteinExistence type="inferred from homology"/>
<evidence type="ECO:0000313" key="4">
    <source>
        <dbReference type="EMBL" id="QJC53506.1"/>
    </source>
</evidence>
<keyword evidence="4" id="KW-0946">Virion</keyword>
<evidence type="ECO:0000313" key="5">
    <source>
        <dbReference type="Proteomes" id="UP000502136"/>
    </source>
</evidence>
<dbReference type="Proteomes" id="UP000502136">
    <property type="component" value="Chromosome"/>
</dbReference>
<protein>
    <submittedName>
        <fullName evidence="4">Spore coat protein</fullName>
    </submittedName>
</protein>
<keyword evidence="4" id="KW-0167">Capsid protein</keyword>
<accession>A0A6H2H263</accession>
<dbReference type="PANTHER" id="PTHR39183:SF1">
    <property type="entry name" value="SPORE COAT PROTEIN F-LIKE PROTEIN YHCQ"/>
    <property type="match status" value="1"/>
</dbReference>
<evidence type="ECO:0000256" key="3">
    <source>
        <dbReference type="ARBA" id="ARBA00024344"/>
    </source>
</evidence>
<keyword evidence="1" id="KW-0749">Sporulation</keyword>
<dbReference type="EMBL" id="CP051428">
    <property type="protein sequence ID" value="QJC53506.1"/>
    <property type="molecule type" value="Genomic_DNA"/>
</dbReference>